<protein>
    <submittedName>
        <fullName evidence="1">Uncharacterized protein</fullName>
    </submittedName>
</protein>
<evidence type="ECO:0000313" key="1">
    <source>
        <dbReference type="EMBL" id="KAI4318673.1"/>
    </source>
</evidence>
<name>A0ACB9M3C4_9MYRT</name>
<sequence length="507" mass="56915">MITEIQSFVDRLRPLVGSGGWDYCSLWKLSDDQRSLEWMCCCCSGAEFSNGAGVGVPLCRDVGFVHAAGTRACELLSLQPPSMSLDCDDPVYAQTLASGEAGWMNFGIIPDSDTEQFGTKVLIPVPGGVIELFVAKNVPEDREVISFVTAQFNHSMGSSSSFTLLGNEIPSGFLTDDACTLHDLYTRQMPADPKEQNVSSTEDLPGNLNIPVNLLEPQYDFAINNLIGNDNVENLPEMDAPNNVVEIEHQQARPSRHGKRKSRSRSESVSDCSEQNEDEEDKNEKPPQCKNLHAERKRRKKLKDKLYTLRSLVPKISKLDRASILGDAIEFIRDMQKQAKDLQDELDNHSDVEDDGNPNAVHIGDERELILFLLQVQPQVEVVQMDRNEYFVKVFGERRRGGFVRLMEVLDAIGVEVTNANVTSFLSLVSNVFIVEKKDAEMVQAEYVRESLLEVARNPFAAWPVLNRTVLPEMNISDPSRDCIHTHDYHHLLHNPLFQTTSMTEYT</sequence>
<organism evidence="1 2">
    <name type="scientific">Melastoma candidum</name>
    <dbReference type="NCBI Taxonomy" id="119954"/>
    <lineage>
        <taxon>Eukaryota</taxon>
        <taxon>Viridiplantae</taxon>
        <taxon>Streptophyta</taxon>
        <taxon>Embryophyta</taxon>
        <taxon>Tracheophyta</taxon>
        <taxon>Spermatophyta</taxon>
        <taxon>Magnoliopsida</taxon>
        <taxon>eudicotyledons</taxon>
        <taxon>Gunneridae</taxon>
        <taxon>Pentapetalae</taxon>
        <taxon>rosids</taxon>
        <taxon>malvids</taxon>
        <taxon>Myrtales</taxon>
        <taxon>Melastomataceae</taxon>
        <taxon>Melastomatoideae</taxon>
        <taxon>Melastomateae</taxon>
        <taxon>Melastoma</taxon>
    </lineage>
</organism>
<gene>
    <name evidence="1" type="ORF">MLD38_032349</name>
</gene>
<comment type="caution">
    <text evidence="1">The sequence shown here is derived from an EMBL/GenBank/DDBJ whole genome shotgun (WGS) entry which is preliminary data.</text>
</comment>
<accession>A0ACB9M3C4</accession>
<evidence type="ECO:0000313" key="2">
    <source>
        <dbReference type="Proteomes" id="UP001057402"/>
    </source>
</evidence>
<proteinExistence type="predicted"/>
<keyword evidence="2" id="KW-1185">Reference proteome</keyword>
<dbReference type="EMBL" id="CM042889">
    <property type="protein sequence ID" value="KAI4318673.1"/>
    <property type="molecule type" value="Genomic_DNA"/>
</dbReference>
<dbReference type="Proteomes" id="UP001057402">
    <property type="component" value="Chromosome 10"/>
</dbReference>
<reference evidence="2" key="1">
    <citation type="journal article" date="2023" name="Front. Plant Sci.">
        <title>Chromosomal-level genome assembly of Melastoma candidum provides insights into trichome evolution.</title>
        <authorList>
            <person name="Zhong Y."/>
            <person name="Wu W."/>
            <person name="Sun C."/>
            <person name="Zou P."/>
            <person name="Liu Y."/>
            <person name="Dai S."/>
            <person name="Zhou R."/>
        </authorList>
    </citation>
    <scope>NUCLEOTIDE SEQUENCE [LARGE SCALE GENOMIC DNA]</scope>
</reference>